<protein>
    <submittedName>
        <fullName evidence="4">Translation protein SH3-like domain protein</fullName>
    </submittedName>
</protein>
<proteinExistence type="inferred from homology"/>
<evidence type="ECO:0000313" key="4">
    <source>
        <dbReference type="EMBL" id="GEM08514.1"/>
    </source>
</evidence>
<dbReference type="InterPro" id="IPR008991">
    <property type="entry name" value="Translation_prot_SH3-like_sf"/>
</dbReference>
<reference evidence="4 5" key="1">
    <citation type="submission" date="2019-07" db="EMBL/GenBank/DDBJ databases">
        <title>Rhodotorula toruloides NBRC10032 genome sequencing.</title>
        <authorList>
            <person name="Shida Y."/>
            <person name="Takaku H."/>
            <person name="Ogasawara W."/>
            <person name="Mori K."/>
        </authorList>
    </citation>
    <scope>NUCLEOTIDE SEQUENCE [LARGE SCALE GENOMIC DNA]</scope>
    <source>
        <strain evidence="4 5">NBRC10032</strain>
    </source>
</reference>
<keyword evidence="2" id="KW-0689">Ribosomal protein</keyword>
<accession>A0A511KGD2</accession>
<dbReference type="InterPro" id="IPR014722">
    <property type="entry name" value="Rib_uL2_dom2"/>
</dbReference>
<dbReference type="Gene3D" id="2.30.30.30">
    <property type="match status" value="1"/>
</dbReference>
<dbReference type="GO" id="GO:0005840">
    <property type="term" value="C:ribosome"/>
    <property type="evidence" value="ECO:0007669"/>
    <property type="project" value="UniProtKB-KW"/>
</dbReference>
<evidence type="ECO:0000256" key="1">
    <source>
        <dbReference type="ARBA" id="ARBA00010618"/>
    </source>
</evidence>
<dbReference type="InterPro" id="IPR041988">
    <property type="entry name" value="Ribosomal_uL24_KOW"/>
</dbReference>
<keyword evidence="3" id="KW-0687">Ribonucleoprotein</keyword>
<dbReference type="Proteomes" id="UP000321518">
    <property type="component" value="Unassembled WGS sequence"/>
</dbReference>
<dbReference type="GO" id="GO:0003723">
    <property type="term" value="F:RNA binding"/>
    <property type="evidence" value="ECO:0007669"/>
    <property type="project" value="InterPro"/>
</dbReference>
<sequence>MSMVVDAGRMLQRNLGHLRPPPLGGKWHNRIPTYFRPRPKFVQVKDRIPFWYIAPGDKVQLVKGSKELKRITAVVDKVDRMTNRVWLKGTEFARKKRQPAEFKGQTLDPSYNAPEGGVYQIPRSFHVSNLRLVYTHKNEEFVATRVKQTKVTWNRRLRGGASSGLWKIGQSTAAVHKNPAVVCAHQEAMRNNFMPDLSKLSLVPRPEEIPRDPSKYPKLPTEAPPEVKVGILDVGGAYWSRANRMKRFRLKKEEEKKYGKEKMKEAIADRAEKKRQLLKRLLA</sequence>
<comment type="similarity">
    <text evidence="1">Belongs to the universal ribosomal protein uL24 family.</text>
</comment>
<dbReference type="OrthoDB" id="359154at2759"/>
<dbReference type="GO" id="GO:1990904">
    <property type="term" value="C:ribonucleoprotein complex"/>
    <property type="evidence" value="ECO:0007669"/>
    <property type="project" value="UniProtKB-KW"/>
</dbReference>
<dbReference type="CDD" id="cd06089">
    <property type="entry name" value="KOW_RPL26"/>
    <property type="match status" value="1"/>
</dbReference>
<comment type="caution">
    <text evidence="4">The sequence shown here is derived from an EMBL/GenBank/DDBJ whole genome shotgun (WGS) entry which is preliminary data.</text>
</comment>
<name>A0A511KGD2_RHOTO</name>
<evidence type="ECO:0000313" key="5">
    <source>
        <dbReference type="Proteomes" id="UP000321518"/>
    </source>
</evidence>
<organism evidence="4 5">
    <name type="scientific">Rhodotorula toruloides</name>
    <name type="common">Yeast</name>
    <name type="synonym">Rhodosporidium toruloides</name>
    <dbReference type="NCBI Taxonomy" id="5286"/>
    <lineage>
        <taxon>Eukaryota</taxon>
        <taxon>Fungi</taxon>
        <taxon>Dikarya</taxon>
        <taxon>Basidiomycota</taxon>
        <taxon>Pucciniomycotina</taxon>
        <taxon>Microbotryomycetes</taxon>
        <taxon>Sporidiobolales</taxon>
        <taxon>Sporidiobolaceae</taxon>
        <taxon>Rhodotorula</taxon>
    </lineage>
</organism>
<evidence type="ECO:0000256" key="3">
    <source>
        <dbReference type="ARBA" id="ARBA00023274"/>
    </source>
</evidence>
<dbReference type="AlphaFoldDB" id="A0A511KGD2"/>
<evidence type="ECO:0000256" key="2">
    <source>
        <dbReference type="ARBA" id="ARBA00022980"/>
    </source>
</evidence>
<dbReference type="SUPFAM" id="SSF50104">
    <property type="entry name" value="Translation proteins SH3-like domain"/>
    <property type="match status" value="1"/>
</dbReference>
<gene>
    <name evidence="4" type="ORF">Rt10032_c05g2531</name>
</gene>
<dbReference type="EMBL" id="BJWK01000005">
    <property type="protein sequence ID" value="GEM08514.1"/>
    <property type="molecule type" value="Genomic_DNA"/>
</dbReference>